<evidence type="ECO:0000256" key="6">
    <source>
        <dbReference type="SAM" id="SignalP"/>
    </source>
</evidence>
<organism evidence="8 9">
    <name type="scientific">Caenorhabditis auriculariae</name>
    <dbReference type="NCBI Taxonomy" id="2777116"/>
    <lineage>
        <taxon>Eukaryota</taxon>
        <taxon>Metazoa</taxon>
        <taxon>Ecdysozoa</taxon>
        <taxon>Nematoda</taxon>
        <taxon>Chromadorea</taxon>
        <taxon>Rhabditida</taxon>
        <taxon>Rhabditina</taxon>
        <taxon>Rhabditomorpha</taxon>
        <taxon>Rhabditoidea</taxon>
        <taxon>Rhabditidae</taxon>
        <taxon>Peloderinae</taxon>
        <taxon>Caenorhabditis</taxon>
    </lineage>
</organism>
<keyword evidence="3" id="KW-0868">Chloride</keyword>
<sequence>MPASVTPNIPANVIMIAVLISNAIASCLQPSIYDSIIRIKNLPYLPDIPHTSSLYHKIVVNQFMIRPVIFVSRNSTLEEVQIALETSTKIRALPLVENRDSMALIGSISRVQLQKLIETKIGTKARLAEAARRVKRTVDENLGPKIGGDEAEQRLEAGKSKDLSLSMTNSSATISFASNILKNMKPSIEIEDSTQDEPRKSNRFLVVPVTVVDDSGCEVEVPENGANESCNSNRLLVPGLRLPVLAQTKSESNFDRPSDGLQISRHAFHESSHHDVYNTIGSIVRSLATFGRNRKYARNDFELYGEERAQWEQSVLNEPIDFSMLTIDSTPFHLVDHTSLFKTHSLFSLLGLNRAYVTQNGRLVGVVALKELRLAIEMIQSGRVPLNGENFFDDPSIVRMEMEREEAGEENLESSNDGYLQLTPEHFQSSDNIEEAPNLSLDISVTSEASTELTFPSPSSSLEKEPPKTILVKSRPKSAHEDGVLLAVQPLVRGSSSMDDLIPSAGNKKKNSRHVKIVIPDDEKLPS</sequence>
<gene>
    <name evidence="8" type="ORF">CAUJ_LOCUS14250</name>
</gene>
<dbReference type="Proteomes" id="UP000835052">
    <property type="component" value="Unassembled WGS sequence"/>
</dbReference>
<feature type="chain" id="PRO_5035863616" description="CBS domain-containing protein" evidence="6">
    <location>
        <begin position="26"/>
        <end position="527"/>
    </location>
</feature>
<dbReference type="GO" id="GO:0005247">
    <property type="term" value="F:voltage-gated chloride channel activity"/>
    <property type="evidence" value="ECO:0007669"/>
    <property type="project" value="TreeGrafter"/>
</dbReference>
<evidence type="ECO:0000256" key="4">
    <source>
        <dbReference type="PROSITE-ProRule" id="PRU00703"/>
    </source>
</evidence>
<evidence type="ECO:0000256" key="3">
    <source>
        <dbReference type="ARBA" id="ARBA00023214"/>
    </source>
</evidence>
<protein>
    <recommendedName>
        <fullName evidence="7">CBS domain-containing protein</fullName>
    </recommendedName>
</protein>
<dbReference type="SMART" id="SM00116">
    <property type="entry name" value="CBS"/>
    <property type="match status" value="2"/>
</dbReference>
<feature type="signal peptide" evidence="6">
    <location>
        <begin position="1"/>
        <end position="25"/>
    </location>
</feature>
<feature type="region of interest" description="Disordered" evidence="5">
    <location>
        <begin position="495"/>
        <end position="527"/>
    </location>
</feature>
<keyword evidence="2" id="KW-0406">Ion transport</keyword>
<comment type="caution">
    <text evidence="8">The sequence shown here is derived from an EMBL/GenBank/DDBJ whole genome shotgun (WGS) entry which is preliminary data.</text>
</comment>
<evidence type="ECO:0000313" key="9">
    <source>
        <dbReference type="Proteomes" id="UP000835052"/>
    </source>
</evidence>
<evidence type="ECO:0000256" key="1">
    <source>
        <dbReference type="ARBA" id="ARBA00022448"/>
    </source>
</evidence>
<name>A0A8S1HVS9_9PELO</name>
<dbReference type="InterPro" id="IPR000644">
    <property type="entry name" value="CBS_dom"/>
</dbReference>
<reference evidence="8" key="1">
    <citation type="submission" date="2020-10" db="EMBL/GenBank/DDBJ databases">
        <authorList>
            <person name="Kikuchi T."/>
        </authorList>
    </citation>
    <scope>NUCLEOTIDE SEQUENCE</scope>
    <source>
        <strain evidence="8">NKZ352</strain>
    </source>
</reference>
<feature type="compositionally biased region" description="Basic residues" evidence="5">
    <location>
        <begin position="507"/>
        <end position="516"/>
    </location>
</feature>
<keyword evidence="4" id="KW-0129">CBS domain</keyword>
<accession>A0A8S1HVS9</accession>
<dbReference type="GO" id="GO:0005886">
    <property type="term" value="C:plasma membrane"/>
    <property type="evidence" value="ECO:0007669"/>
    <property type="project" value="TreeGrafter"/>
</dbReference>
<evidence type="ECO:0000259" key="7">
    <source>
        <dbReference type="PROSITE" id="PS51371"/>
    </source>
</evidence>
<proteinExistence type="predicted"/>
<evidence type="ECO:0000256" key="5">
    <source>
        <dbReference type="SAM" id="MobiDB-lite"/>
    </source>
</evidence>
<dbReference type="PANTHER" id="PTHR45720:SF10">
    <property type="entry name" value="CHLORIDE CHANNEL PROTEIN 2"/>
    <property type="match status" value="1"/>
</dbReference>
<evidence type="ECO:0000256" key="2">
    <source>
        <dbReference type="ARBA" id="ARBA00023065"/>
    </source>
</evidence>
<dbReference type="Pfam" id="PF00571">
    <property type="entry name" value="CBS"/>
    <property type="match status" value="1"/>
</dbReference>
<dbReference type="InterPro" id="IPR050970">
    <property type="entry name" value="Cl_channel_volt-gated"/>
</dbReference>
<dbReference type="Gene3D" id="1.10.3080.10">
    <property type="entry name" value="Clc chloride channel"/>
    <property type="match status" value="1"/>
</dbReference>
<keyword evidence="6" id="KW-0732">Signal</keyword>
<feature type="region of interest" description="Disordered" evidence="5">
    <location>
        <begin position="450"/>
        <end position="482"/>
    </location>
</feature>
<dbReference type="AlphaFoldDB" id="A0A8S1HVS9"/>
<keyword evidence="1" id="KW-0813">Transport</keyword>
<dbReference type="OrthoDB" id="4564at2759"/>
<dbReference type="EMBL" id="CAJGYM010000123">
    <property type="protein sequence ID" value="CAD6198344.1"/>
    <property type="molecule type" value="Genomic_DNA"/>
</dbReference>
<feature type="domain" description="CBS" evidence="7">
    <location>
        <begin position="64"/>
        <end position="123"/>
    </location>
</feature>
<dbReference type="InterPro" id="IPR046342">
    <property type="entry name" value="CBS_dom_sf"/>
</dbReference>
<dbReference type="PANTHER" id="PTHR45720">
    <property type="entry name" value="CHLORIDE CHANNEL PROTEIN 2"/>
    <property type="match status" value="1"/>
</dbReference>
<dbReference type="PROSITE" id="PS51371">
    <property type="entry name" value="CBS"/>
    <property type="match status" value="1"/>
</dbReference>
<evidence type="ECO:0000313" key="8">
    <source>
        <dbReference type="EMBL" id="CAD6198344.1"/>
    </source>
</evidence>
<dbReference type="SUPFAM" id="SSF54631">
    <property type="entry name" value="CBS-domain pair"/>
    <property type="match status" value="1"/>
</dbReference>
<dbReference type="FunFam" id="3.10.580.10:FF:000048">
    <property type="entry name" value="Chloride channel 2c"/>
    <property type="match status" value="1"/>
</dbReference>
<keyword evidence="9" id="KW-1185">Reference proteome</keyword>
<dbReference type="Gene3D" id="3.10.580.10">
    <property type="entry name" value="CBS-domain"/>
    <property type="match status" value="2"/>
</dbReference>